<keyword evidence="6" id="KW-0446">Lipid-binding</keyword>
<dbReference type="Gene3D" id="1.20.120.1100">
    <property type="match status" value="1"/>
</dbReference>
<keyword evidence="8" id="KW-1185">Reference proteome</keyword>
<protein>
    <recommendedName>
        <fullName evidence="9">SKP1 component dimerisation domain-containing protein</fullName>
    </recommendedName>
</protein>
<proteinExistence type="inferred from homology"/>
<evidence type="ECO:0000256" key="2">
    <source>
        <dbReference type="ARBA" id="ARBA00006648"/>
    </source>
</evidence>
<gene>
    <name evidence="7" type="ORF">DICVIV_11201</name>
</gene>
<keyword evidence="4" id="KW-0732">Signal</keyword>
<keyword evidence="3" id="KW-0964">Secreted</keyword>
<evidence type="ECO:0000256" key="6">
    <source>
        <dbReference type="ARBA" id="ARBA00023121"/>
    </source>
</evidence>
<evidence type="ECO:0000256" key="1">
    <source>
        <dbReference type="ARBA" id="ARBA00004613"/>
    </source>
</evidence>
<dbReference type="Proteomes" id="UP000053766">
    <property type="component" value="Unassembled WGS sequence"/>
</dbReference>
<reference evidence="7 8" key="1">
    <citation type="submission" date="2013-11" db="EMBL/GenBank/DDBJ databases">
        <title>Draft genome of the bovine lungworm Dictyocaulus viviparus.</title>
        <authorList>
            <person name="Mitreva M."/>
        </authorList>
    </citation>
    <scope>NUCLEOTIDE SEQUENCE [LARGE SCALE GENOMIC DNA]</scope>
    <source>
        <strain evidence="7 8">HannoverDv2000</strain>
    </source>
</reference>
<dbReference type="OrthoDB" id="5856727at2759"/>
<dbReference type="GO" id="GO:0008289">
    <property type="term" value="F:lipid binding"/>
    <property type="evidence" value="ECO:0007669"/>
    <property type="project" value="UniProtKB-KW"/>
</dbReference>
<dbReference type="GO" id="GO:0005576">
    <property type="term" value="C:extracellular region"/>
    <property type="evidence" value="ECO:0007669"/>
    <property type="project" value="UniProtKB-SubCell"/>
</dbReference>
<evidence type="ECO:0000256" key="5">
    <source>
        <dbReference type="ARBA" id="ARBA00023054"/>
    </source>
</evidence>
<name>A0A0D8XDU9_DICVI</name>
<accession>A0A0D8XDU9</accession>
<organism evidence="7 8">
    <name type="scientific">Dictyocaulus viviparus</name>
    <name type="common">Bovine lungworm</name>
    <dbReference type="NCBI Taxonomy" id="29172"/>
    <lineage>
        <taxon>Eukaryota</taxon>
        <taxon>Metazoa</taxon>
        <taxon>Ecdysozoa</taxon>
        <taxon>Nematoda</taxon>
        <taxon>Chromadorea</taxon>
        <taxon>Rhabditida</taxon>
        <taxon>Rhabditina</taxon>
        <taxon>Rhabditomorpha</taxon>
        <taxon>Strongyloidea</taxon>
        <taxon>Metastrongylidae</taxon>
        <taxon>Dictyocaulus</taxon>
    </lineage>
</organism>
<dbReference type="EMBL" id="KN716623">
    <property type="protein sequence ID" value="KJH42805.1"/>
    <property type="molecule type" value="Genomic_DNA"/>
</dbReference>
<dbReference type="AlphaFoldDB" id="A0A0D8XDU9"/>
<dbReference type="Pfam" id="PF05823">
    <property type="entry name" value="Gp-FAR-1"/>
    <property type="match status" value="1"/>
</dbReference>
<evidence type="ECO:0000313" key="7">
    <source>
        <dbReference type="EMBL" id="KJH42805.1"/>
    </source>
</evidence>
<keyword evidence="5" id="KW-0175">Coiled coil</keyword>
<dbReference type="InterPro" id="IPR008632">
    <property type="entry name" value="Gp-FAR-1"/>
</dbReference>
<evidence type="ECO:0000256" key="3">
    <source>
        <dbReference type="ARBA" id="ARBA00022525"/>
    </source>
</evidence>
<reference evidence="8" key="2">
    <citation type="journal article" date="2016" name="Sci. Rep.">
        <title>Dictyocaulus viviparus genome, variome and transcriptome elucidate lungworm biology and support future intervention.</title>
        <authorList>
            <person name="McNulty S.N."/>
            <person name="Strube C."/>
            <person name="Rosa B.A."/>
            <person name="Martin J.C."/>
            <person name="Tyagi R."/>
            <person name="Choi Y.J."/>
            <person name="Wang Q."/>
            <person name="Hallsworth Pepin K."/>
            <person name="Zhang X."/>
            <person name="Ozersky P."/>
            <person name="Wilson R.K."/>
            <person name="Sternberg P.W."/>
            <person name="Gasser R.B."/>
            <person name="Mitreva M."/>
        </authorList>
    </citation>
    <scope>NUCLEOTIDE SEQUENCE [LARGE SCALE GENOMIC DNA]</scope>
    <source>
        <strain evidence="8">HannoverDv2000</strain>
    </source>
</reference>
<evidence type="ECO:0000256" key="4">
    <source>
        <dbReference type="ARBA" id="ARBA00022729"/>
    </source>
</evidence>
<comment type="subcellular location">
    <subcellularLocation>
        <location evidence="1">Secreted</location>
    </subcellularLocation>
</comment>
<comment type="similarity">
    <text evidence="2">Belongs to the fatty-acid and retinol-binding protein (FARBP) family.</text>
</comment>
<evidence type="ECO:0000313" key="8">
    <source>
        <dbReference type="Proteomes" id="UP000053766"/>
    </source>
</evidence>
<evidence type="ECO:0008006" key="9">
    <source>
        <dbReference type="Google" id="ProtNLM"/>
    </source>
</evidence>
<sequence length="90" mass="10193">MISDVEKKSPELGKRMRKVLEANCARLEGLSPAATEYSKKVIHFVTHVMCSLTLGKDLCFKEADELHEEFKKLSPEDQAALKKNNPDVEF</sequence>